<evidence type="ECO:0000256" key="7">
    <source>
        <dbReference type="ARBA" id="ARBA00023065"/>
    </source>
</evidence>
<evidence type="ECO:0000256" key="2">
    <source>
        <dbReference type="ARBA" id="ARBA00011233"/>
    </source>
</evidence>
<dbReference type="GeneID" id="93064446"/>
<dbReference type="CDD" id="cd00342">
    <property type="entry name" value="gram_neg_porins"/>
    <property type="match status" value="1"/>
</dbReference>
<sequence length="357" mass="37389">MNRLGATTWPIAIGLALAGPAFAQSSVALYGIVDQSVRYTTHASAANDSAVQMANGAITNSRWGMKGAEDLGDGLKAIFRLENGFEPQSGQADGARLFGRYAYVGLSGRLGTVELGRQTTEGFNLFGDLDPLTIGNYTANMWPYFLTQGYANNVVSYANTLGGLAVGASYGLGGVAGAMSRNAYWGVRSAYTHGALTVGAVYQQTRDADGRAQQMWGAAGRYAVGPATLFAGYLGGKDATGAIDRDYLNAPGRTVAYGSFADHPRYDAIGYAGVAYRVDPALMLTGAFYYDAIRNVNGVGGNGGKRRAGVLEAEYALSKATQLYASADYNQVCGGAATEMPGRGNQTGVALGLRHMF</sequence>
<dbReference type="HOGENOM" id="CLU_038238_2_1_4"/>
<dbReference type="AlphaFoldDB" id="A0A0E1VPL0"/>
<dbReference type="Pfam" id="PF13609">
    <property type="entry name" value="Porin_4"/>
    <property type="match status" value="1"/>
</dbReference>
<dbReference type="PANTHER" id="PTHR34501:SF9">
    <property type="entry name" value="MAJOR OUTER MEMBRANE PROTEIN P.IA"/>
    <property type="match status" value="1"/>
</dbReference>
<reference evidence="13 14" key="2">
    <citation type="submission" date="2009-05" db="EMBL/GenBank/DDBJ databases">
        <authorList>
            <person name="Harkins D.M."/>
            <person name="DeShazer D."/>
            <person name="Woods D.E."/>
            <person name="Brinkac L.M."/>
            <person name="Brown K.A."/>
            <person name="Hung G.C."/>
            <person name="Tuanyok A."/>
            <person name="Zhang B."/>
            <person name="Nierman W.C."/>
        </authorList>
    </citation>
    <scope>NUCLEOTIDE SEQUENCE [LARGE SCALE GENOMIC DNA]</scope>
    <source>
        <strain evidence="13 14">1710a</strain>
    </source>
</reference>
<evidence type="ECO:0000313" key="13">
    <source>
        <dbReference type="EMBL" id="EET02800.1"/>
    </source>
</evidence>
<keyword evidence="9" id="KW-0472">Membrane</keyword>
<keyword evidence="5" id="KW-0812">Transmembrane</keyword>
<dbReference type="InterPro" id="IPR033900">
    <property type="entry name" value="Gram_neg_porin_domain"/>
</dbReference>
<dbReference type="RefSeq" id="WP_004529415.1">
    <property type="nucleotide sequence ID" value="NZ_CM000833.1"/>
</dbReference>
<accession>A0A0E1VPL0</accession>
<dbReference type="GO" id="GO:0046930">
    <property type="term" value="C:pore complex"/>
    <property type="evidence" value="ECO:0007669"/>
    <property type="project" value="UniProtKB-KW"/>
</dbReference>
<keyword evidence="6 11" id="KW-0732">Signal</keyword>
<evidence type="ECO:0000256" key="4">
    <source>
        <dbReference type="ARBA" id="ARBA00022452"/>
    </source>
</evidence>
<dbReference type="Gene3D" id="2.40.160.10">
    <property type="entry name" value="Porin"/>
    <property type="match status" value="1"/>
</dbReference>
<dbReference type="GO" id="GO:0006811">
    <property type="term" value="P:monoatomic ion transport"/>
    <property type="evidence" value="ECO:0007669"/>
    <property type="project" value="UniProtKB-KW"/>
</dbReference>
<dbReference type="InterPro" id="IPR050298">
    <property type="entry name" value="Gram-neg_bact_OMP"/>
</dbReference>
<proteinExistence type="predicted"/>
<gene>
    <name evidence="13" type="ORF">BURPS1710A_A2269</name>
</gene>
<evidence type="ECO:0000313" key="14">
    <source>
        <dbReference type="Proteomes" id="UP000001812"/>
    </source>
</evidence>
<protein>
    <submittedName>
        <fullName evidence="13">Outer membrane porin</fullName>
    </submittedName>
</protein>
<comment type="subcellular location">
    <subcellularLocation>
        <location evidence="1">Cell outer membrane</location>
        <topology evidence="1">Multi-pass membrane protein</topology>
    </subcellularLocation>
</comment>
<dbReference type="GO" id="GO:0009279">
    <property type="term" value="C:cell outer membrane"/>
    <property type="evidence" value="ECO:0007669"/>
    <property type="project" value="UniProtKB-SubCell"/>
</dbReference>
<evidence type="ECO:0000256" key="11">
    <source>
        <dbReference type="SAM" id="SignalP"/>
    </source>
</evidence>
<dbReference type="EMBL" id="CM000833">
    <property type="protein sequence ID" value="EET02800.1"/>
    <property type="molecule type" value="Genomic_DNA"/>
</dbReference>
<organism evidence="13 14">
    <name type="scientific">Burkholderia pseudomallei 1710a</name>
    <dbReference type="NCBI Taxonomy" id="320371"/>
    <lineage>
        <taxon>Bacteria</taxon>
        <taxon>Pseudomonadati</taxon>
        <taxon>Pseudomonadota</taxon>
        <taxon>Betaproteobacteria</taxon>
        <taxon>Burkholderiales</taxon>
        <taxon>Burkholderiaceae</taxon>
        <taxon>Burkholderia</taxon>
        <taxon>pseudomallei group</taxon>
    </lineage>
</organism>
<evidence type="ECO:0000256" key="8">
    <source>
        <dbReference type="ARBA" id="ARBA00023114"/>
    </source>
</evidence>
<comment type="subunit">
    <text evidence="2">Homotrimer.</text>
</comment>
<name>A0A0E1VPL0_BURPE</name>
<dbReference type="SUPFAM" id="SSF56935">
    <property type="entry name" value="Porins"/>
    <property type="match status" value="1"/>
</dbReference>
<feature type="chain" id="PRO_5002387952" evidence="11">
    <location>
        <begin position="24"/>
        <end position="357"/>
    </location>
</feature>
<evidence type="ECO:0000256" key="3">
    <source>
        <dbReference type="ARBA" id="ARBA00022448"/>
    </source>
</evidence>
<feature type="signal peptide" evidence="11">
    <location>
        <begin position="1"/>
        <end position="23"/>
    </location>
</feature>
<evidence type="ECO:0000259" key="12">
    <source>
        <dbReference type="Pfam" id="PF13609"/>
    </source>
</evidence>
<evidence type="ECO:0000256" key="6">
    <source>
        <dbReference type="ARBA" id="ARBA00022729"/>
    </source>
</evidence>
<keyword evidence="3" id="KW-0813">Transport</keyword>
<keyword evidence="8" id="KW-0626">Porin</keyword>
<keyword evidence="7" id="KW-0406">Ion transport</keyword>
<evidence type="ECO:0000256" key="10">
    <source>
        <dbReference type="ARBA" id="ARBA00023237"/>
    </source>
</evidence>
<dbReference type="PANTHER" id="PTHR34501">
    <property type="entry name" value="PROTEIN YDDL-RELATED"/>
    <property type="match status" value="1"/>
</dbReference>
<dbReference type="InterPro" id="IPR023614">
    <property type="entry name" value="Porin_dom_sf"/>
</dbReference>
<keyword evidence="4" id="KW-1134">Transmembrane beta strand</keyword>
<dbReference type="Proteomes" id="UP000001812">
    <property type="component" value="Chromosome II"/>
</dbReference>
<evidence type="ECO:0000256" key="9">
    <source>
        <dbReference type="ARBA" id="ARBA00023136"/>
    </source>
</evidence>
<keyword evidence="10" id="KW-0998">Cell outer membrane</keyword>
<reference evidence="14" key="1">
    <citation type="submission" date="2007-08" db="EMBL/GenBank/DDBJ databases">
        <title>Annotation of Burkholderia pseudomallei 1710a.</title>
        <authorList>
            <person name="Harkins D.M."/>
            <person name="DeShazer D."/>
            <person name="Woods D.E."/>
            <person name="Brinkac L.M."/>
            <person name="Brown K.A."/>
            <person name="Hung G.C."/>
            <person name="Tuanyok A."/>
            <person name="Zhang B."/>
            <person name="Nierman W.C."/>
        </authorList>
    </citation>
    <scope>NUCLEOTIDE SEQUENCE [LARGE SCALE GENOMIC DNA]</scope>
    <source>
        <strain evidence="14">1710a</strain>
    </source>
</reference>
<evidence type="ECO:0000256" key="1">
    <source>
        <dbReference type="ARBA" id="ARBA00004571"/>
    </source>
</evidence>
<feature type="domain" description="Porin" evidence="12">
    <location>
        <begin position="14"/>
        <end position="330"/>
    </location>
</feature>
<dbReference type="GO" id="GO:0015288">
    <property type="term" value="F:porin activity"/>
    <property type="evidence" value="ECO:0007669"/>
    <property type="project" value="UniProtKB-KW"/>
</dbReference>
<evidence type="ECO:0000256" key="5">
    <source>
        <dbReference type="ARBA" id="ARBA00022692"/>
    </source>
</evidence>